<evidence type="ECO:0000313" key="2">
    <source>
        <dbReference type="EMBL" id="KAK5819980.1"/>
    </source>
</evidence>
<reference evidence="2 3" key="1">
    <citation type="submission" date="2023-03" db="EMBL/GenBank/DDBJ databases">
        <title>WGS of Gossypium arboreum.</title>
        <authorList>
            <person name="Yu D."/>
        </authorList>
    </citation>
    <scope>NUCLEOTIDE SEQUENCE [LARGE SCALE GENOMIC DNA]</scope>
    <source>
        <tissue evidence="2">Leaf</tissue>
    </source>
</reference>
<keyword evidence="3" id="KW-1185">Reference proteome</keyword>
<dbReference type="EMBL" id="JARKNE010000007">
    <property type="protein sequence ID" value="KAK5819980.1"/>
    <property type="molecule type" value="Genomic_DNA"/>
</dbReference>
<sequence length="162" mass="17199">MVSKLGSLHGISRRDSGDLTSGCLYGRYASPAYPLIIEGYELNGFLEGTLSAPPRFANLVESDPSLTMVAPSHGGRSSSGGRGKGFCNRIQCQIYGRFGHLTQRCYYRFGRDYGGDSAPNTAPVMVPSGDDGHGSRNAPGGEQGWWAARSARGGSTVLGVHR</sequence>
<name>A0ABR0PFN1_GOSAR</name>
<dbReference type="Proteomes" id="UP001358586">
    <property type="component" value="Chromosome 7"/>
</dbReference>
<organism evidence="2 3">
    <name type="scientific">Gossypium arboreum</name>
    <name type="common">Tree cotton</name>
    <name type="synonym">Gossypium nanking</name>
    <dbReference type="NCBI Taxonomy" id="29729"/>
    <lineage>
        <taxon>Eukaryota</taxon>
        <taxon>Viridiplantae</taxon>
        <taxon>Streptophyta</taxon>
        <taxon>Embryophyta</taxon>
        <taxon>Tracheophyta</taxon>
        <taxon>Spermatophyta</taxon>
        <taxon>Magnoliopsida</taxon>
        <taxon>eudicotyledons</taxon>
        <taxon>Gunneridae</taxon>
        <taxon>Pentapetalae</taxon>
        <taxon>rosids</taxon>
        <taxon>malvids</taxon>
        <taxon>Malvales</taxon>
        <taxon>Malvaceae</taxon>
        <taxon>Malvoideae</taxon>
        <taxon>Gossypium</taxon>
    </lineage>
</organism>
<feature type="region of interest" description="Disordered" evidence="1">
    <location>
        <begin position="120"/>
        <end position="145"/>
    </location>
</feature>
<evidence type="ECO:0000313" key="3">
    <source>
        <dbReference type="Proteomes" id="UP001358586"/>
    </source>
</evidence>
<proteinExistence type="predicted"/>
<evidence type="ECO:0000256" key="1">
    <source>
        <dbReference type="SAM" id="MobiDB-lite"/>
    </source>
</evidence>
<accession>A0ABR0PFN1</accession>
<gene>
    <name evidence="2" type="ORF">PVK06_025021</name>
</gene>
<comment type="caution">
    <text evidence="2">The sequence shown here is derived from an EMBL/GenBank/DDBJ whole genome shotgun (WGS) entry which is preliminary data.</text>
</comment>
<protein>
    <submittedName>
        <fullName evidence="2">Uncharacterized protein</fullName>
    </submittedName>
</protein>